<dbReference type="PANTHER" id="PTHR48207:SF3">
    <property type="entry name" value="SUCCINATE--HYDROXYMETHYLGLUTARATE COA-TRANSFERASE"/>
    <property type="match status" value="1"/>
</dbReference>
<keyword evidence="3" id="KW-1185">Reference proteome</keyword>
<dbReference type="InterPro" id="IPR044855">
    <property type="entry name" value="CoA-Trfase_III_dom3_sf"/>
</dbReference>
<keyword evidence="1 2" id="KW-0808">Transferase</keyword>
<dbReference type="Gene3D" id="3.40.50.10540">
    <property type="entry name" value="Crotonobetainyl-coa:carnitine coa-transferase, domain 1"/>
    <property type="match status" value="1"/>
</dbReference>
<dbReference type="Pfam" id="PF02515">
    <property type="entry name" value="CoA_transf_3"/>
    <property type="match status" value="1"/>
</dbReference>
<dbReference type="EMBL" id="JAVHUY010000063">
    <property type="protein sequence ID" value="MDQ7910847.1"/>
    <property type="molecule type" value="Genomic_DNA"/>
</dbReference>
<evidence type="ECO:0000256" key="1">
    <source>
        <dbReference type="ARBA" id="ARBA00022679"/>
    </source>
</evidence>
<dbReference type="EC" id="2.8.3.-" evidence="2"/>
<evidence type="ECO:0000313" key="2">
    <source>
        <dbReference type="EMBL" id="MDQ7910847.1"/>
    </source>
</evidence>
<accession>A0ABU0ZWG5</accession>
<dbReference type="PANTHER" id="PTHR48207">
    <property type="entry name" value="SUCCINATE--HYDROXYMETHYLGLUTARATE COA-TRANSFERASE"/>
    <property type="match status" value="1"/>
</dbReference>
<comment type="caution">
    <text evidence="2">The sequence shown here is derived from an EMBL/GenBank/DDBJ whole genome shotgun (WGS) entry which is preliminary data.</text>
</comment>
<dbReference type="InterPro" id="IPR023606">
    <property type="entry name" value="CoA-Trfase_III_dom_1_sf"/>
</dbReference>
<evidence type="ECO:0000313" key="3">
    <source>
        <dbReference type="Proteomes" id="UP001230908"/>
    </source>
</evidence>
<dbReference type="Proteomes" id="UP001230908">
    <property type="component" value="Unassembled WGS sequence"/>
</dbReference>
<protein>
    <submittedName>
        <fullName evidence="2">CoA transferase</fullName>
        <ecNumber evidence="2">2.8.3.-</ecNumber>
    </submittedName>
</protein>
<dbReference type="GO" id="GO:0016740">
    <property type="term" value="F:transferase activity"/>
    <property type="evidence" value="ECO:0007669"/>
    <property type="project" value="UniProtKB-KW"/>
</dbReference>
<dbReference type="SUPFAM" id="SSF89796">
    <property type="entry name" value="CoA-transferase family III (CaiB/BaiF)"/>
    <property type="match status" value="1"/>
</dbReference>
<name>A0ABU0ZWG5_9ACTN</name>
<proteinExistence type="predicted"/>
<dbReference type="InterPro" id="IPR003673">
    <property type="entry name" value="CoA-Trfase_fam_III"/>
</dbReference>
<sequence>MTAPPLQGIRVLDFTRHLAGPYATTILGDFGADVIKVESRPDGDPTRHLRMGVEPPDADSQAFMNYNHGKRSIAIDLRRPDGVALARRLARGCDVVIENYRPGVADAIGIGYEALSADNPGLIYCALSAFGQNGPWARQPATDPVVQAMSGVLEVTGHAGDPVRVGVPISDVVGGMASVQGILLALYARRHTGVGQLVDVSLLHAMILTHTTRLAEYFATGAEPRGQGTAHSLVAPYELFETADGKVIAGSWAEDTWPRFCRAIGRTDLTEDPRFKTNVLRVRHRAELAAIIQAELSQRTTEQWQGSFHEANALFGPLLPISQAITHAQMEDRPAVVRIPHPVHGTVSVPNPASAVRLHGTPGGVRIAPALLSQHAREILLDFGLSTAEIDALGRDGTVDLGQDEVSHEAAQHV</sequence>
<organism evidence="2 3">
    <name type="scientific">Phytohabitans maris</name>
    <dbReference type="NCBI Taxonomy" id="3071409"/>
    <lineage>
        <taxon>Bacteria</taxon>
        <taxon>Bacillati</taxon>
        <taxon>Actinomycetota</taxon>
        <taxon>Actinomycetes</taxon>
        <taxon>Micromonosporales</taxon>
        <taxon>Micromonosporaceae</taxon>
    </lineage>
</organism>
<reference evidence="2 3" key="1">
    <citation type="submission" date="2023-08" db="EMBL/GenBank/DDBJ databases">
        <title>Phytohabitans sansha sp. nov., isolated from marine sediment.</title>
        <authorList>
            <person name="Zhao Y."/>
            <person name="Yi K."/>
        </authorList>
    </citation>
    <scope>NUCLEOTIDE SEQUENCE [LARGE SCALE GENOMIC DNA]</scope>
    <source>
        <strain evidence="2 3">ZYX-F-186</strain>
    </source>
</reference>
<dbReference type="Gene3D" id="3.30.1540.10">
    <property type="entry name" value="formyl-coa transferase, domain 3"/>
    <property type="match status" value="1"/>
</dbReference>
<dbReference type="RefSeq" id="WP_308718088.1">
    <property type="nucleotide sequence ID" value="NZ_JAVHUY010000063.1"/>
</dbReference>
<gene>
    <name evidence="2" type="ORF">RB614_40780</name>
</gene>
<dbReference type="InterPro" id="IPR050483">
    <property type="entry name" value="CoA-transferase_III_domain"/>
</dbReference>